<dbReference type="EMBL" id="PPSL01000003">
    <property type="protein sequence ID" value="PQJ11150.1"/>
    <property type="molecule type" value="Genomic_DNA"/>
</dbReference>
<accession>A0A2S7SW43</accession>
<comment type="caution">
    <text evidence="1">The sequence shown here is derived from an EMBL/GenBank/DDBJ whole genome shotgun (WGS) entry which is preliminary data.</text>
</comment>
<reference evidence="1 2" key="1">
    <citation type="submission" date="2018-01" db="EMBL/GenBank/DDBJ databases">
        <title>A novel member of the phylum Bacteroidetes isolated from glacier ice.</title>
        <authorList>
            <person name="Liu Q."/>
            <person name="Xin Y.-H."/>
        </authorList>
    </citation>
    <scope>NUCLEOTIDE SEQUENCE [LARGE SCALE GENOMIC DNA]</scope>
    <source>
        <strain evidence="1 2">RB1R16</strain>
    </source>
</reference>
<evidence type="ECO:0000313" key="1">
    <source>
        <dbReference type="EMBL" id="PQJ11150.1"/>
    </source>
</evidence>
<proteinExistence type="predicted"/>
<name>A0A2S7SW43_9BACT</name>
<keyword evidence="2" id="KW-1185">Reference proteome</keyword>
<evidence type="ECO:0000313" key="2">
    <source>
        <dbReference type="Proteomes" id="UP000239872"/>
    </source>
</evidence>
<organism evidence="1 2">
    <name type="scientific">Flavipsychrobacter stenotrophus</name>
    <dbReference type="NCBI Taxonomy" id="2077091"/>
    <lineage>
        <taxon>Bacteria</taxon>
        <taxon>Pseudomonadati</taxon>
        <taxon>Bacteroidota</taxon>
        <taxon>Chitinophagia</taxon>
        <taxon>Chitinophagales</taxon>
        <taxon>Chitinophagaceae</taxon>
        <taxon>Flavipsychrobacter</taxon>
    </lineage>
</organism>
<gene>
    <name evidence="1" type="ORF">CJD36_014380</name>
</gene>
<dbReference type="AlphaFoldDB" id="A0A2S7SW43"/>
<protein>
    <submittedName>
        <fullName evidence="1">Uncharacterized protein</fullName>
    </submittedName>
</protein>
<dbReference type="RefSeq" id="WP_105039878.1">
    <property type="nucleotide sequence ID" value="NZ_PPSL01000003.1"/>
</dbReference>
<dbReference type="Proteomes" id="UP000239872">
    <property type="component" value="Unassembled WGS sequence"/>
</dbReference>
<sequence length="89" mass="10322">MNETYTRPIMFMPLSIVYNQQCYNIDVRGKVMPSGKFFTCEIKGAGIFILEAIANPLTKKYNWVADTNTEYSYLMPLIKQEIEKQMRAA</sequence>